<dbReference type="GO" id="GO:0003924">
    <property type="term" value="F:GTPase activity"/>
    <property type="evidence" value="ECO:0007669"/>
    <property type="project" value="InterPro"/>
</dbReference>
<gene>
    <name evidence="4" type="ORF">CY0110_06654</name>
</gene>
<dbReference type="EMBL" id="AAXW01000093">
    <property type="protein sequence ID" value="EAZ88274.1"/>
    <property type="molecule type" value="Genomic_DNA"/>
</dbReference>
<organism evidence="4 5">
    <name type="scientific">Crocosphaera chwakensis CCY0110</name>
    <dbReference type="NCBI Taxonomy" id="391612"/>
    <lineage>
        <taxon>Bacteria</taxon>
        <taxon>Bacillati</taxon>
        <taxon>Cyanobacteriota</taxon>
        <taxon>Cyanophyceae</taxon>
        <taxon>Oscillatoriophycideae</taxon>
        <taxon>Chroococcales</taxon>
        <taxon>Aphanothecaceae</taxon>
        <taxon>Crocosphaera</taxon>
        <taxon>Crocosphaera chwakensis</taxon>
    </lineage>
</organism>
<keyword evidence="2" id="KW-1133">Transmembrane helix</keyword>
<sequence>MNEPVTVTYSLEEVFKRIEDKIDNNQKEIKQEIKDINTKLDKLNGIEVKIATLTEKVEGMDKRLEKVEGTQKNQVWALIILLAGAIATAGARLFFTTNP</sequence>
<feature type="transmembrane region" description="Helical" evidence="2">
    <location>
        <begin position="75"/>
        <end position="95"/>
    </location>
</feature>
<dbReference type="Proteomes" id="UP000003781">
    <property type="component" value="Unassembled WGS sequence"/>
</dbReference>
<dbReference type="Gene3D" id="1.20.5.110">
    <property type="match status" value="1"/>
</dbReference>
<accession>A3IZ35</accession>
<dbReference type="eggNOG" id="COG1322">
    <property type="taxonomic scope" value="Bacteria"/>
</dbReference>
<comment type="caution">
    <text evidence="4">The sequence shown here is derived from an EMBL/GenBank/DDBJ whole genome shotgun (WGS) entry which is preliminary data.</text>
</comment>
<dbReference type="Pfam" id="PF04799">
    <property type="entry name" value="Fzo_mitofusin"/>
    <property type="match status" value="1"/>
</dbReference>
<dbReference type="RefSeq" id="WP_008278651.1">
    <property type="nucleotide sequence ID" value="NZ_AAXW01000093.1"/>
</dbReference>
<keyword evidence="2" id="KW-0812">Transmembrane</keyword>
<reference evidence="4 5" key="1">
    <citation type="submission" date="2007-03" db="EMBL/GenBank/DDBJ databases">
        <authorList>
            <person name="Stal L."/>
            <person name="Ferriera S."/>
            <person name="Johnson J."/>
            <person name="Kravitz S."/>
            <person name="Beeson K."/>
            <person name="Sutton G."/>
            <person name="Rogers Y.-H."/>
            <person name="Friedman R."/>
            <person name="Frazier M."/>
            <person name="Venter J.C."/>
        </authorList>
    </citation>
    <scope>NUCLEOTIDE SEQUENCE [LARGE SCALE GENOMIC DNA]</scope>
    <source>
        <strain evidence="4 5">CCY0110</strain>
    </source>
</reference>
<dbReference type="SUPFAM" id="SSF111479">
    <property type="entry name" value="Fzo-like conserved region"/>
    <property type="match status" value="1"/>
</dbReference>
<protein>
    <recommendedName>
        <fullName evidence="3">Fzo/mitofusin HR2 domain-containing protein</fullName>
    </recommendedName>
</protein>
<dbReference type="GO" id="GO:0008053">
    <property type="term" value="P:mitochondrial fusion"/>
    <property type="evidence" value="ECO:0007669"/>
    <property type="project" value="InterPro"/>
</dbReference>
<name>A3IZ35_9CHRO</name>
<evidence type="ECO:0000259" key="3">
    <source>
        <dbReference type="Pfam" id="PF04799"/>
    </source>
</evidence>
<keyword evidence="1" id="KW-0175">Coiled coil</keyword>
<dbReference type="OrthoDB" id="428501at2"/>
<dbReference type="GO" id="GO:0016020">
    <property type="term" value="C:membrane"/>
    <property type="evidence" value="ECO:0007669"/>
    <property type="project" value="InterPro"/>
</dbReference>
<dbReference type="AlphaFoldDB" id="A3IZ35"/>
<keyword evidence="2" id="KW-0472">Membrane</keyword>
<proteinExistence type="predicted"/>
<evidence type="ECO:0000256" key="1">
    <source>
        <dbReference type="SAM" id="Coils"/>
    </source>
</evidence>
<evidence type="ECO:0000313" key="4">
    <source>
        <dbReference type="EMBL" id="EAZ88274.1"/>
    </source>
</evidence>
<evidence type="ECO:0000313" key="5">
    <source>
        <dbReference type="Proteomes" id="UP000003781"/>
    </source>
</evidence>
<dbReference type="InterPro" id="IPR006884">
    <property type="entry name" value="Fzo/mitofusin_HR2"/>
</dbReference>
<feature type="coiled-coil region" evidence="1">
    <location>
        <begin position="15"/>
        <end position="70"/>
    </location>
</feature>
<feature type="domain" description="Fzo/mitofusin HR2" evidence="3">
    <location>
        <begin position="7"/>
        <end position="70"/>
    </location>
</feature>
<keyword evidence="5" id="KW-1185">Reference proteome</keyword>
<evidence type="ECO:0000256" key="2">
    <source>
        <dbReference type="SAM" id="Phobius"/>
    </source>
</evidence>